<evidence type="ECO:0000256" key="9">
    <source>
        <dbReference type="ARBA" id="ARBA00023224"/>
    </source>
</evidence>
<keyword evidence="7 10" id="KW-0472">Membrane</keyword>
<accession>A0A6G1LP42</accession>
<evidence type="ECO:0000256" key="4">
    <source>
        <dbReference type="ARBA" id="ARBA00022692"/>
    </source>
</evidence>
<dbReference type="AlphaFoldDB" id="A0A6G1LP42"/>
<gene>
    <name evidence="11" type="primary">Or-293</name>
    <name evidence="11" type="synonym">Nful_v1.0-Or-293</name>
    <name evidence="11" type="ORF">NFUL_NFUL000423</name>
</gene>
<feature type="transmembrane region" description="Helical" evidence="10">
    <location>
        <begin position="265"/>
        <end position="286"/>
    </location>
</feature>
<feature type="transmembrane region" description="Helical" evidence="10">
    <location>
        <begin position="298"/>
        <end position="318"/>
    </location>
</feature>
<sequence>MINVETNYFSINKLLLRTLGLWPYQQSNLTRFQFIFLSTILTTHVIFQFTVFFSQRCTPDLITKVLSSGILFALFVIKYDMFFVNIKAVKDLLEQLLDIYNELKDGNEIAIINEYGCYAIRSTISLLVFGISSLILCIFASFWSDILDIILPTNESRSHNFLVMTEYFIDQKKYFYFIILHFILSFSIATIVTVSVGTMLLTYLQHTCGLFKIASYRIERAMNISLLQNINEMKCIFIHEGLICAVDMHRQAMNLSTCLISSFESMLFCLLVCGVLTMSINLFQIFQIMSFEGNIKECFLPSLFVFVVGLYMFLANYIAQTITNHNEHVFTTVYNVKWYLAPLCIQRMILFLLQKNYKNFTLSVGGLFNGSIETFATLVKTSVSYFTVLYSTQQ</sequence>
<dbReference type="InterPro" id="IPR004117">
    <property type="entry name" value="7tm6_olfct_rcpt"/>
</dbReference>
<name>A0A6G1LP42_9HYME</name>
<dbReference type="GO" id="GO:0007165">
    <property type="term" value="P:signal transduction"/>
    <property type="evidence" value="ECO:0007669"/>
    <property type="project" value="UniProtKB-KW"/>
</dbReference>
<keyword evidence="3 10" id="KW-0716">Sensory transduction</keyword>
<feature type="transmembrane region" description="Helical" evidence="10">
    <location>
        <begin position="174"/>
        <end position="196"/>
    </location>
</feature>
<dbReference type="EMBL" id="SGBU01000091">
    <property type="protein sequence ID" value="KAF3054230.1"/>
    <property type="molecule type" value="Genomic_DNA"/>
</dbReference>
<evidence type="ECO:0000313" key="11">
    <source>
        <dbReference type="EMBL" id="KAF3054230.1"/>
    </source>
</evidence>
<evidence type="ECO:0000256" key="2">
    <source>
        <dbReference type="ARBA" id="ARBA00022475"/>
    </source>
</evidence>
<dbReference type="GO" id="GO:0005549">
    <property type="term" value="F:odorant binding"/>
    <property type="evidence" value="ECO:0007669"/>
    <property type="project" value="InterPro"/>
</dbReference>
<comment type="caution">
    <text evidence="11">The sequence shown here is derived from an EMBL/GenBank/DDBJ whole genome shotgun (WGS) entry which is preliminary data.</text>
</comment>
<evidence type="ECO:0000256" key="8">
    <source>
        <dbReference type="ARBA" id="ARBA00023170"/>
    </source>
</evidence>
<keyword evidence="4 10" id="KW-0812">Transmembrane</keyword>
<dbReference type="PANTHER" id="PTHR21137:SF35">
    <property type="entry name" value="ODORANT RECEPTOR 19A-RELATED"/>
    <property type="match status" value="1"/>
</dbReference>
<evidence type="ECO:0000313" key="12">
    <source>
        <dbReference type="Proteomes" id="UP000479987"/>
    </source>
</evidence>
<protein>
    <recommendedName>
        <fullName evidence="10">Odorant receptor</fullName>
    </recommendedName>
</protein>
<comment type="subcellular location">
    <subcellularLocation>
        <location evidence="1 10">Cell membrane</location>
        <topology evidence="1 10">Multi-pass membrane protein</topology>
    </subcellularLocation>
</comment>
<keyword evidence="8 10" id="KW-0675">Receptor</keyword>
<dbReference type="GO" id="GO:0005886">
    <property type="term" value="C:plasma membrane"/>
    <property type="evidence" value="ECO:0007669"/>
    <property type="project" value="UniProtKB-SubCell"/>
</dbReference>
<organism evidence="11 12">
    <name type="scientific">Nylanderia fulva</name>
    <dbReference type="NCBI Taxonomy" id="613905"/>
    <lineage>
        <taxon>Eukaryota</taxon>
        <taxon>Metazoa</taxon>
        <taxon>Ecdysozoa</taxon>
        <taxon>Arthropoda</taxon>
        <taxon>Hexapoda</taxon>
        <taxon>Insecta</taxon>
        <taxon>Pterygota</taxon>
        <taxon>Neoptera</taxon>
        <taxon>Endopterygota</taxon>
        <taxon>Hymenoptera</taxon>
        <taxon>Apocrita</taxon>
        <taxon>Aculeata</taxon>
        <taxon>Formicoidea</taxon>
        <taxon>Formicidae</taxon>
        <taxon>Formicinae</taxon>
        <taxon>Nylanderia</taxon>
    </lineage>
</organism>
<feature type="transmembrane region" description="Helical" evidence="10">
    <location>
        <begin position="32"/>
        <end position="53"/>
    </location>
</feature>
<evidence type="ECO:0000256" key="10">
    <source>
        <dbReference type="RuleBase" id="RU351113"/>
    </source>
</evidence>
<feature type="transmembrane region" description="Helical" evidence="10">
    <location>
        <begin position="338"/>
        <end position="353"/>
    </location>
</feature>
<evidence type="ECO:0000256" key="6">
    <source>
        <dbReference type="ARBA" id="ARBA00022989"/>
    </source>
</evidence>
<evidence type="ECO:0000256" key="1">
    <source>
        <dbReference type="ARBA" id="ARBA00004651"/>
    </source>
</evidence>
<evidence type="ECO:0000256" key="5">
    <source>
        <dbReference type="ARBA" id="ARBA00022725"/>
    </source>
</evidence>
<proteinExistence type="inferred from homology"/>
<keyword evidence="12" id="KW-1185">Reference proteome</keyword>
<dbReference type="GO" id="GO:0004984">
    <property type="term" value="F:olfactory receptor activity"/>
    <property type="evidence" value="ECO:0007669"/>
    <property type="project" value="InterPro"/>
</dbReference>
<evidence type="ECO:0000256" key="3">
    <source>
        <dbReference type="ARBA" id="ARBA00022606"/>
    </source>
</evidence>
<feature type="transmembrane region" description="Helical" evidence="10">
    <location>
        <begin position="65"/>
        <end position="86"/>
    </location>
</feature>
<dbReference type="Proteomes" id="UP000479987">
    <property type="component" value="Unassembled WGS sequence"/>
</dbReference>
<keyword evidence="9 10" id="KW-0807">Transducer</keyword>
<dbReference type="PANTHER" id="PTHR21137">
    <property type="entry name" value="ODORANT RECEPTOR"/>
    <property type="match status" value="1"/>
</dbReference>
<comment type="similarity">
    <text evidence="10">Belongs to the insect chemoreceptor superfamily. Heteromeric odorant receptor channel (TC 1.A.69) family.</text>
</comment>
<evidence type="ECO:0000256" key="7">
    <source>
        <dbReference type="ARBA" id="ARBA00023136"/>
    </source>
</evidence>
<reference evidence="11 12" key="1">
    <citation type="submission" date="2019-08" db="EMBL/GenBank/DDBJ databases">
        <title>High quality draft denovo assembly of Nylanderia fulva.</title>
        <authorList>
            <person name="Vargo E.L."/>
            <person name="Tarone A.M."/>
            <person name="Konganti K.R."/>
        </authorList>
    </citation>
    <scope>NUCLEOTIDE SEQUENCE [LARGE SCALE GENOMIC DNA]</scope>
    <source>
        <strain evidence="11">TAMU-Nful-2015</strain>
        <tissue evidence="11">Whole body</tissue>
    </source>
</reference>
<keyword evidence="5 10" id="KW-0552">Olfaction</keyword>
<keyword evidence="2" id="KW-1003">Cell membrane</keyword>
<feature type="transmembrane region" description="Helical" evidence="10">
    <location>
        <begin position="124"/>
        <end position="143"/>
    </location>
</feature>
<dbReference type="Pfam" id="PF02949">
    <property type="entry name" value="7tm_6"/>
    <property type="match status" value="1"/>
</dbReference>
<keyword evidence="6 10" id="KW-1133">Transmembrane helix</keyword>